<comment type="pathway">
    <text evidence="2">Secondary metabolite biosynthesis.</text>
</comment>
<dbReference type="Gene3D" id="1.10.630.10">
    <property type="entry name" value="Cytochrome P450"/>
    <property type="match status" value="1"/>
</dbReference>
<reference evidence="12" key="2">
    <citation type="submission" date="2015-01" db="EMBL/GenBank/DDBJ databases">
        <title>Evolutionary Origins and Diversification of the Mycorrhizal Mutualists.</title>
        <authorList>
            <consortium name="DOE Joint Genome Institute"/>
            <consortium name="Mycorrhizal Genomics Consortium"/>
            <person name="Kohler A."/>
            <person name="Kuo A."/>
            <person name="Nagy L.G."/>
            <person name="Floudas D."/>
            <person name="Copeland A."/>
            <person name="Barry K.W."/>
            <person name="Cichocki N."/>
            <person name="Veneault-Fourrey C."/>
            <person name="LaButti K."/>
            <person name="Lindquist E.A."/>
            <person name="Lipzen A."/>
            <person name="Lundell T."/>
            <person name="Morin E."/>
            <person name="Murat C."/>
            <person name="Riley R."/>
            <person name="Ohm R."/>
            <person name="Sun H."/>
            <person name="Tunlid A."/>
            <person name="Henrissat B."/>
            <person name="Grigoriev I.V."/>
            <person name="Hibbett D.S."/>
            <person name="Martin F."/>
        </authorList>
    </citation>
    <scope>NUCLEOTIDE SEQUENCE [LARGE SCALE GENOMIC DNA]</scope>
    <source>
        <strain evidence="12">UH-Slu-Lm8-n1</strain>
    </source>
</reference>
<evidence type="ECO:0000256" key="4">
    <source>
        <dbReference type="ARBA" id="ARBA00022617"/>
    </source>
</evidence>
<dbReference type="OrthoDB" id="2789670at2759"/>
<keyword evidence="5 9" id="KW-0479">Metal-binding</keyword>
<dbReference type="Proteomes" id="UP000054485">
    <property type="component" value="Unassembled WGS sequence"/>
</dbReference>
<comment type="similarity">
    <text evidence="3">Belongs to the cytochrome P450 family.</text>
</comment>
<dbReference type="InterPro" id="IPR002401">
    <property type="entry name" value="Cyt_P450_E_grp-I"/>
</dbReference>
<dbReference type="PRINTS" id="PR00385">
    <property type="entry name" value="P450"/>
</dbReference>
<keyword evidence="7 9" id="KW-0408">Iron</keyword>
<dbReference type="GO" id="GO:0016705">
    <property type="term" value="F:oxidoreductase activity, acting on paired donors, with incorporation or reduction of molecular oxygen"/>
    <property type="evidence" value="ECO:0007669"/>
    <property type="project" value="InterPro"/>
</dbReference>
<dbReference type="AlphaFoldDB" id="A0A0D0C109"/>
<dbReference type="PANTHER" id="PTHR46300:SF1">
    <property type="entry name" value="P450, PUTATIVE (EUROFUNG)-RELATED"/>
    <property type="match status" value="1"/>
</dbReference>
<evidence type="ECO:0008006" key="13">
    <source>
        <dbReference type="Google" id="ProtNLM"/>
    </source>
</evidence>
<evidence type="ECO:0000313" key="12">
    <source>
        <dbReference type="Proteomes" id="UP000054485"/>
    </source>
</evidence>
<dbReference type="CDD" id="cd11065">
    <property type="entry name" value="CYP64-like"/>
    <property type="match status" value="1"/>
</dbReference>
<dbReference type="InterPro" id="IPR001128">
    <property type="entry name" value="Cyt_P450"/>
</dbReference>
<organism evidence="11 12">
    <name type="scientific">Suillus luteus UH-Slu-Lm8-n1</name>
    <dbReference type="NCBI Taxonomy" id="930992"/>
    <lineage>
        <taxon>Eukaryota</taxon>
        <taxon>Fungi</taxon>
        <taxon>Dikarya</taxon>
        <taxon>Basidiomycota</taxon>
        <taxon>Agaricomycotina</taxon>
        <taxon>Agaricomycetes</taxon>
        <taxon>Agaricomycetidae</taxon>
        <taxon>Boletales</taxon>
        <taxon>Suillineae</taxon>
        <taxon>Suillaceae</taxon>
        <taxon>Suillus</taxon>
    </lineage>
</organism>
<evidence type="ECO:0000313" key="11">
    <source>
        <dbReference type="EMBL" id="KIK48543.1"/>
    </source>
</evidence>
<dbReference type="HOGENOM" id="CLU_001570_2_1_1"/>
<evidence type="ECO:0000256" key="6">
    <source>
        <dbReference type="ARBA" id="ARBA00023002"/>
    </source>
</evidence>
<dbReference type="InterPro" id="IPR036396">
    <property type="entry name" value="Cyt_P450_sf"/>
</dbReference>
<feature type="transmembrane region" description="Helical" evidence="10">
    <location>
        <begin position="6"/>
        <end position="26"/>
    </location>
</feature>
<dbReference type="PRINTS" id="PR00463">
    <property type="entry name" value="EP450I"/>
</dbReference>
<dbReference type="Pfam" id="PF00067">
    <property type="entry name" value="p450"/>
    <property type="match status" value="2"/>
</dbReference>
<dbReference type="EMBL" id="KN835137">
    <property type="protein sequence ID" value="KIK48543.1"/>
    <property type="molecule type" value="Genomic_DNA"/>
</dbReference>
<evidence type="ECO:0000256" key="7">
    <source>
        <dbReference type="ARBA" id="ARBA00023004"/>
    </source>
</evidence>
<dbReference type="GO" id="GO:0004497">
    <property type="term" value="F:monooxygenase activity"/>
    <property type="evidence" value="ECO:0007669"/>
    <property type="project" value="UniProtKB-KW"/>
</dbReference>
<evidence type="ECO:0000256" key="10">
    <source>
        <dbReference type="SAM" id="Phobius"/>
    </source>
</evidence>
<evidence type="ECO:0000256" key="2">
    <source>
        <dbReference type="ARBA" id="ARBA00005179"/>
    </source>
</evidence>
<evidence type="ECO:0000256" key="1">
    <source>
        <dbReference type="ARBA" id="ARBA00001971"/>
    </source>
</evidence>
<evidence type="ECO:0000256" key="9">
    <source>
        <dbReference type="PIRSR" id="PIRSR602401-1"/>
    </source>
</evidence>
<evidence type="ECO:0000256" key="5">
    <source>
        <dbReference type="ARBA" id="ARBA00022723"/>
    </source>
</evidence>
<keyword evidence="4 9" id="KW-0349">Heme</keyword>
<comment type="cofactor">
    <cofactor evidence="1 9">
        <name>heme</name>
        <dbReference type="ChEBI" id="CHEBI:30413"/>
    </cofactor>
</comment>
<dbReference type="GO" id="GO:0020037">
    <property type="term" value="F:heme binding"/>
    <property type="evidence" value="ECO:0007669"/>
    <property type="project" value="InterPro"/>
</dbReference>
<keyword evidence="10" id="KW-0472">Membrane</keyword>
<accession>A0A0D0C109</accession>
<evidence type="ECO:0000256" key="8">
    <source>
        <dbReference type="ARBA" id="ARBA00023033"/>
    </source>
</evidence>
<keyword evidence="12" id="KW-1185">Reference proteome</keyword>
<dbReference type="STRING" id="930992.A0A0D0C109"/>
<keyword evidence="8" id="KW-0503">Monooxygenase</keyword>
<dbReference type="SUPFAM" id="SSF48264">
    <property type="entry name" value="Cytochrome P450"/>
    <property type="match status" value="1"/>
</dbReference>
<keyword evidence="6" id="KW-0560">Oxidoreductase</keyword>
<name>A0A0D0C109_9AGAM</name>
<dbReference type="GO" id="GO:0005506">
    <property type="term" value="F:iron ion binding"/>
    <property type="evidence" value="ECO:0007669"/>
    <property type="project" value="InterPro"/>
</dbReference>
<reference evidence="11 12" key="1">
    <citation type="submission" date="2014-04" db="EMBL/GenBank/DDBJ databases">
        <authorList>
            <consortium name="DOE Joint Genome Institute"/>
            <person name="Kuo A."/>
            <person name="Ruytinx J."/>
            <person name="Rineau F."/>
            <person name="Colpaert J."/>
            <person name="Kohler A."/>
            <person name="Nagy L.G."/>
            <person name="Floudas D."/>
            <person name="Copeland A."/>
            <person name="Barry K.W."/>
            <person name="Cichocki N."/>
            <person name="Veneault-Fourrey C."/>
            <person name="LaButti K."/>
            <person name="Lindquist E.A."/>
            <person name="Lipzen A."/>
            <person name="Lundell T."/>
            <person name="Morin E."/>
            <person name="Murat C."/>
            <person name="Sun H."/>
            <person name="Tunlid A."/>
            <person name="Henrissat B."/>
            <person name="Grigoriev I.V."/>
            <person name="Hibbett D.S."/>
            <person name="Martin F."/>
            <person name="Nordberg H.P."/>
            <person name="Cantor M.N."/>
            <person name="Hua S.X."/>
        </authorList>
    </citation>
    <scope>NUCLEOTIDE SEQUENCE [LARGE SCALE GENOMIC DNA]</scope>
    <source>
        <strain evidence="11 12">UH-Slu-Lm8-n1</strain>
    </source>
</reference>
<dbReference type="InterPro" id="IPR050364">
    <property type="entry name" value="Cytochrome_P450_fung"/>
</dbReference>
<evidence type="ECO:0000256" key="3">
    <source>
        <dbReference type="ARBA" id="ARBA00010617"/>
    </source>
</evidence>
<keyword evidence="10" id="KW-0812">Transmembrane</keyword>
<proteinExistence type="inferred from homology"/>
<feature type="binding site" description="axial binding residue" evidence="9">
    <location>
        <position position="472"/>
    </location>
    <ligand>
        <name>heme</name>
        <dbReference type="ChEBI" id="CHEBI:30413"/>
    </ligand>
    <ligandPart>
        <name>Fe</name>
        <dbReference type="ChEBI" id="CHEBI:18248"/>
    </ligandPart>
</feature>
<dbReference type="PANTHER" id="PTHR46300">
    <property type="entry name" value="P450, PUTATIVE (EUROFUNG)-RELATED-RELATED"/>
    <property type="match status" value="1"/>
</dbReference>
<sequence>MPTFITNANYAAGIVAVVASLITVLYKKFPLLGRKGIPLPPGPPACWFWSNALPTVNIAHALTDLVREHGPIMSFRQGSQVIIVIGSIEVYCLYLAVPETMTKHWSLYQAATDIMEKEGASLVDRPRTIAAGEMLSNGMRIVLARSGDQFRRLRKAVHTHLQPKAAEAYQDMQREHAMEFVLDMLNDSKNHQKHAHRYAVSVILRVTYGKSAPTAYTDPEVVRISRVVEHVQAAIRPGAYLVDRVPLLRYLPGYGKQLDEWHHEELELYTHQLRRVKSEMDQNIAGSSFTKTLLENTERHQLSTDEMSYLAGSLFTAGSDTESHATHEPPQTYSFLAQTAVGITAMIMAAACHPLAQAKVHEELDTVIGSDRAPTFQDSSSLPQLHAFLLEALRWRPIVRIGFPHRATKDVFWQGYCIPEGAIVYGCHWTLSRDPIAFPDPENFNPQRWLDSEGRLKDSMKFVVYGFGRRVCPGLHLANQSLYITLALLLWSFRIAQRPDAPIDTHAFSDVVISHAAPFEIDVIPRMKAAKLREMMMMTNGRMD</sequence>
<protein>
    <recommendedName>
        <fullName evidence="13">Cytochrome P450</fullName>
    </recommendedName>
</protein>
<gene>
    <name evidence="11" type="ORF">CY34DRAFT_8138</name>
</gene>
<keyword evidence="10" id="KW-1133">Transmembrane helix</keyword>
<dbReference type="InParanoid" id="A0A0D0C109"/>